<dbReference type="InterPro" id="IPR013164">
    <property type="entry name" value="Cadherin_N"/>
</dbReference>
<evidence type="ECO:0000256" key="7">
    <source>
        <dbReference type="ARBA" id="ARBA00022889"/>
    </source>
</evidence>
<dbReference type="Pfam" id="PF08266">
    <property type="entry name" value="Cadherin_2"/>
    <property type="match status" value="1"/>
</dbReference>
<dbReference type="OMA" id="GTEQNCF"/>
<keyword evidence="2" id="KW-1003">Cell membrane</keyword>
<feature type="domain" description="Cadherin" evidence="14">
    <location>
        <begin position="136"/>
        <end position="247"/>
    </location>
</feature>
<comment type="subcellular location">
    <subcellularLocation>
        <location evidence="1">Cell membrane</location>
        <topology evidence="1">Single-pass type I membrane protein</topology>
    </subcellularLocation>
</comment>
<dbReference type="PRINTS" id="PR00205">
    <property type="entry name" value="CADHERIN"/>
</dbReference>
<dbReference type="InterPro" id="IPR050174">
    <property type="entry name" value="Protocadherin/Cadherin-CA"/>
</dbReference>
<dbReference type="PROSITE" id="PS50268">
    <property type="entry name" value="CADHERIN_2"/>
    <property type="match status" value="6"/>
</dbReference>
<feature type="chain" id="PRO_5005582675" description="Cadherin domain-containing protein" evidence="13">
    <location>
        <begin position="22"/>
        <end position="869"/>
    </location>
</feature>
<protein>
    <recommendedName>
        <fullName evidence="14">Cadherin domain-containing protein</fullName>
    </recommendedName>
</protein>
<dbReference type="EMBL" id="KQ425124">
    <property type="protein sequence ID" value="KOF69946.1"/>
    <property type="molecule type" value="Genomic_DNA"/>
</dbReference>
<feature type="domain" description="Cadherin" evidence="14">
    <location>
        <begin position="28"/>
        <end position="135"/>
    </location>
</feature>
<dbReference type="GO" id="GO:0007156">
    <property type="term" value="P:homophilic cell adhesion via plasma membrane adhesion molecules"/>
    <property type="evidence" value="ECO:0007669"/>
    <property type="project" value="InterPro"/>
</dbReference>
<dbReference type="CDD" id="cd11304">
    <property type="entry name" value="Cadherin_repeat"/>
    <property type="match status" value="6"/>
</dbReference>
<evidence type="ECO:0000256" key="11">
    <source>
        <dbReference type="PROSITE-ProRule" id="PRU00043"/>
    </source>
</evidence>
<dbReference type="FunFam" id="2.60.40.60:FF:000002">
    <property type="entry name" value="Protocadherin alpha 2"/>
    <property type="match status" value="1"/>
</dbReference>
<dbReference type="InterPro" id="IPR015919">
    <property type="entry name" value="Cadherin-like_sf"/>
</dbReference>
<keyword evidence="3 12" id="KW-0812">Transmembrane</keyword>
<keyword evidence="4 13" id="KW-0732">Signal</keyword>
<keyword evidence="10" id="KW-0325">Glycoprotein</keyword>
<proteinExistence type="predicted"/>
<dbReference type="SMART" id="SM00112">
    <property type="entry name" value="CA"/>
    <property type="match status" value="6"/>
</dbReference>
<reference evidence="15" key="1">
    <citation type="submission" date="2015-07" db="EMBL/GenBank/DDBJ databases">
        <title>MeaNS - Measles Nucleotide Surveillance Program.</title>
        <authorList>
            <person name="Tran T."/>
            <person name="Druce J."/>
        </authorList>
    </citation>
    <scope>NUCLEOTIDE SEQUENCE</scope>
    <source>
        <strain evidence="15">UCB-OBI-ISO-001</strain>
        <tissue evidence="15">Gonad</tissue>
    </source>
</reference>
<sequence>MSHNTLVTLWTLLCLVSISTCVDLTYHVEEEKSEGSFLGDIASDSHLLHNVHLEDHHLITFSQLQHSTTKSSGLFNVSKTGKLFTARKLDAESLCMYNTECFRIVKVAVKRAETFMKILKIKIILEDINDHKPQFQKKEITIEFSEDDSKGARRSLPNAVDKDVGLLNSQITYQLKKKKDEPFTLTVSKNLDGTSELSINLGERLNREVKDIYSLQVIAKDGGYPTKQSILGVKISVTDVNDNVPIFSQNIYNVSIKNELHQEAPIVVLSAKDMDTGENANITYHFTLKTSDIAKDHFKLNKRTGEIFLQKIFALGQTLVHKLFIRATDGGRPPLSSIAMVVVYVVNQQNNAPNIDVNFVSALTENRVAISEDIKIGSFIAYVMVTDNDIGKNGEVICDLKHKTFQLLSLGSKEYKVIVKQAVDREKEDNYDITISCQDKGTPPLKTESKFSIQVLDVNDLRPQFSKQTFKFLTYENQKPNFPIGFINATDQDTGVGGELTYSLLESNKNYLPFKITKNGFISTTRTLDCEQKEIYKFKVLVKDNGIPSLNNTANVIVEVMDENDNAPYFVFPNINPFSLDIFYHPQSKNNITVLKASDRDSRMNAFLRYEIVGGDDKLMFKVNPYTGHLSFSRPIYQTDAGTYRLKVAVKDNGTPTLSATTTLSLKVILSNNTSEMLTATYKQTDGMINLNLAIVIVVVAVILSVALVIFITACVVRYNNLKNTSHGAKLNHMNKFCREKRNLISETSNSIVTLRSPDDIRSSQMFRSRSQLYPDVESQNDWDSSSSRTLPATTQMCIQRIATTDSILEDSTLMIPSLRRETLSSHTDFGHGWSEGDSGEYEEIPDSCTPLVNKPRSNLQPITVIKPL</sequence>
<evidence type="ECO:0000256" key="8">
    <source>
        <dbReference type="ARBA" id="ARBA00022989"/>
    </source>
</evidence>
<feature type="domain" description="Cadherin" evidence="14">
    <location>
        <begin position="362"/>
        <end position="465"/>
    </location>
</feature>
<feature type="domain" description="Cadherin" evidence="14">
    <location>
        <begin position="466"/>
        <end position="570"/>
    </location>
</feature>
<evidence type="ECO:0000256" key="12">
    <source>
        <dbReference type="SAM" id="Phobius"/>
    </source>
</evidence>
<dbReference type="SUPFAM" id="SSF49313">
    <property type="entry name" value="Cadherin-like"/>
    <property type="match status" value="5"/>
</dbReference>
<keyword evidence="7" id="KW-0130">Cell adhesion</keyword>
<keyword evidence="5" id="KW-0677">Repeat</keyword>
<keyword evidence="8 12" id="KW-1133">Transmembrane helix</keyword>
<name>A0A0L8FYY3_OCTBM</name>
<evidence type="ECO:0000256" key="10">
    <source>
        <dbReference type="ARBA" id="ARBA00023180"/>
    </source>
</evidence>
<evidence type="ECO:0000256" key="1">
    <source>
        <dbReference type="ARBA" id="ARBA00004251"/>
    </source>
</evidence>
<keyword evidence="9 12" id="KW-0472">Membrane</keyword>
<evidence type="ECO:0000256" key="2">
    <source>
        <dbReference type="ARBA" id="ARBA00022475"/>
    </source>
</evidence>
<feature type="domain" description="Cadherin" evidence="14">
    <location>
        <begin position="248"/>
        <end position="355"/>
    </location>
</feature>
<feature type="domain" description="Cadherin" evidence="14">
    <location>
        <begin position="592"/>
        <end position="678"/>
    </location>
</feature>
<organism evidence="15">
    <name type="scientific">Octopus bimaculoides</name>
    <name type="common">California two-spotted octopus</name>
    <dbReference type="NCBI Taxonomy" id="37653"/>
    <lineage>
        <taxon>Eukaryota</taxon>
        <taxon>Metazoa</taxon>
        <taxon>Spiralia</taxon>
        <taxon>Lophotrochozoa</taxon>
        <taxon>Mollusca</taxon>
        <taxon>Cephalopoda</taxon>
        <taxon>Coleoidea</taxon>
        <taxon>Octopodiformes</taxon>
        <taxon>Octopoda</taxon>
        <taxon>Incirrata</taxon>
        <taxon>Octopodidae</taxon>
        <taxon>Octopus</taxon>
    </lineage>
</organism>
<dbReference type="Pfam" id="PF00028">
    <property type="entry name" value="Cadherin"/>
    <property type="match status" value="5"/>
</dbReference>
<dbReference type="PANTHER" id="PTHR24028">
    <property type="entry name" value="CADHERIN-87A"/>
    <property type="match status" value="1"/>
</dbReference>
<dbReference type="FunFam" id="2.60.40.60:FF:000007">
    <property type="entry name" value="Protocadherin alpha 2"/>
    <property type="match status" value="1"/>
</dbReference>
<dbReference type="KEGG" id="obi:106880260"/>
<evidence type="ECO:0000256" key="13">
    <source>
        <dbReference type="SAM" id="SignalP"/>
    </source>
</evidence>
<evidence type="ECO:0000256" key="6">
    <source>
        <dbReference type="ARBA" id="ARBA00022837"/>
    </source>
</evidence>
<dbReference type="GO" id="GO:0005886">
    <property type="term" value="C:plasma membrane"/>
    <property type="evidence" value="ECO:0007669"/>
    <property type="project" value="UniProtKB-SubCell"/>
</dbReference>
<dbReference type="GO" id="GO:0005509">
    <property type="term" value="F:calcium ion binding"/>
    <property type="evidence" value="ECO:0007669"/>
    <property type="project" value="UniProtKB-UniRule"/>
</dbReference>
<dbReference type="OrthoDB" id="6252479at2759"/>
<dbReference type="AlphaFoldDB" id="A0A0L8FYY3"/>
<dbReference type="PROSITE" id="PS00232">
    <property type="entry name" value="CADHERIN_1"/>
    <property type="match status" value="2"/>
</dbReference>
<dbReference type="FunFam" id="2.60.40.60:FF:000004">
    <property type="entry name" value="Protocadherin 1 gamma 2"/>
    <property type="match status" value="1"/>
</dbReference>
<dbReference type="InterPro" id="IPR020894">
    <property type="entry name" value="Cadherin_CS"/>
</dbReference>
<evidence type="ECO:0000256" key="4">
    <source>
        <dbReference type="ARBA" id="ARBA00022729"/>
    </source>
</evidence>
<feature type="signal peptide" evidence="13">
    <location>
        <begin position="1"/>
        <end position="21"/>
    </location>
</feature>
<evidence type="ECO:0000259" key="14">
    <source>
        <dbReference type="PROSITE" id="PS50268"/>
    </source>
</evidence>
<evidence type="ECO:0000256" key="3">
    <source>
        <dbReference type="ARBA" id="ARBA00022692"/>
    </source>
</evidence>
<feature type="transmembrane region" description="Helical" evidence="12">
    <location>
        <begin position="693"/>
        <end position="717"/>
    </location>
</feature>
<dbReference type="PANTHER" id="PTHR24028:SF146">
    <property type="entry name" value="CADHERIN 96CB, ISOFORM D-RELATED"/>
    <property type="match status" value="1"/>
</dbReference>
<dbReference type="Gene3D" id="2.60.40.60">
    <property type="entry name" value="Cadherins"/>
    <property type="match status" value="6"/>
</dbReference>
<keyword evidence="6 11" id="KW-0106">Calcium</keyword>
<evidence type="ECO:0000256" key="9">
    <source>
        <dbReference type="ARBA" id="ARBA00023136"/>
    </source>
</evidence>
<evidence type="ECO:0000313" key="15">
    <source>
        <dbReference type="EMBL" id="KOF69946.1"/>
    </source>
</evidence>
<gene>
    <name evidence="15" type="ORF">OCBIM_22003826mg</name>
</gene>
<dbReference type="FunFam" id="2.60.40.60:FF:000020">
    <property type="entry name" value="Dachsous cadherin-related 1b"/>
    <property type="match status" value="1"/>
</dbReference>
<dbReference type="FunFam" id="2.60.40.60:FF:000134">
    <property type="entry name" value="protocadherin Fat 4"/>
    <property type="match status" value="1"/>
</dbReference>
<evidence type="ECO:0000256" key="5">
    <source>
        <dbReference type="ARBA" id="ARBA00022737"/>
    </source>
</evidence>
<accession>A0A0L8FYY3</accession>
<dbReference type="InterPro" id="IPR002126">
    <property type="entry name" value="Cadherin-like_dom"/>
</dbReference>